<dbReference type="RefSeq" id="YP_004301357.1">
    <property type="nucleotide sequence ID" value="NC_015253.1"/>
</dbReference>
<protein>
    <submittedName>
        <fullName evidence="1">Gp24</fullName>
    </submittedName>
</protein>
<evidence type="ECO:0000313" key="2">
    <source>
        <dbReference type="Proteomes" id="UP000000331"/>
    </source>
</evidence>
<dbReference type="OrthoDB" id="28918at10239"/>
<reference evidence="1 2" key="1">
    <citation type="journal article" date="2010" name="J. Bacteriol.">
        <title>Brochothrix thermosphacta bacteriophages feature heterogeneous and highly mosaic genomes and utilize unique prophage insertion sites.</title>
        <authorList>
            <person name="Kilcher S."/>
            <person name="Loessner M.J."/>
            <person name="Klumpp J."/>
        </authorList>
    </citation>
    <scope>NUCLEOTIDE SEQUENCE [LARGE SCALE GENOMIC DNA]</scope>
</reference>
<organism evidence="1 2">
    <name type="scientific">Brochothrix phage A9</name>
    <dbReference type="NCBI Taxonomy" id="857312"/>
    <lineage>
        <taxon>Viruses</taxon>
        <taxon>Duplodnaviria</taxon>
        <taxon>Heunggongvirae</taxon>
        <taxon>Uroviricota</taxon>
        <taxon>Caudoviricetes</taxon>
        <taxon>Herelleviridae</taxon>
        <taxon>Klumppvirus</taxon>
        <taxon>Klumppvirus A9</taxon>
    </lineage>
</organism>
<proteinExistence type="predicted"/>
<dbReference type="Proteomes" id="UP000000331">
    <property type="component" value="Segment"/>
</dbReference>
<keyword evidence="2" id="KW-1185">Reference proteome</keyword>
<name>D9J0H1_9CAUD</name>
<dbReference type="GeneID" id="10359062"/>
<sequence length="198" mass="23051">MIIEITNSYHGTTEIVEDESLEVAKNKHISGLEVTAGNLAENEVEDDWADYYATYEEAEQATYDDILNQLKSEVAYKVIEQPMTIREVMASVTEYKDEADYTKHENETLEELLESDFTHDITPRTYNGASDIAHFHELTPETIYNALQRDMKETDFHNDIVEYDDDLQGLSEHELLIQYIECYYRVFTLNGHLYITNK</sequence>
<dbReference type="KEGG" id="vg:10359062"/>
<accession>D9J0H1</accession>
<dbReference type="EMBL" id="HM242243">
    <property type="protein sequence ID" value="ADJ53066.1"/>
    <property type="molecule type" value="Genomic_DNA"/>
</dbReference>
<evidence type="ECO:0000313" key="1">
    <source>
        <dbReference type="EMBL" id="ADJ53066.1"/>
    </source>
</evidence>